<dbReference type="SUPFAM" id="SSF48576">
    <property type="entry name" value="Terpenoid synthases"/>
    <property type="match status" value="1"/>
</dbReference>
<dbReference type="Proteomes" id="UP001229651">
    <property type="component" value="Unassembled WGS sequence"/>
</dbReference>
<dbReference type="InterPro" id="IPR033749">
    <property type="entry name" value="Polyprenyl_synt_CS"/>
</dbReference>
<protein>
    <submittedName>
        <fullName evidence="4">Geranylgeranyl diphosphate synthase type I</fullName>
        <ecNumber evidence="4">2.5.1.1</ecNumber>
        <ecNumber evidence="4">2.5.1.10</ecNumber>
        <ecNumber evidence="4">2.5.1.29</ecNumber>
    </submittedName>
</protein>
<dbReference type="GO" id="GO:0004337">
    <property type="term" value="F:(2E,6E)-farnesyl diphosphate synthase activity"/>
    <property type="evidence" value="ECO:0007669"/>
    <property type="project" value="UniProtKB-EC"/>
</dbReference>
<evidence type="ECO:0000313" key="4">
    <source>
        <dbReference type="EMBL" id="MDQ0380842.1"/>
    </source>
</evidence>
<comment type="similarity">
    <text evidence="3">Belongs to the FPP/GGPP synthase family.</text>
</comment>
<dbReference type="EC" id="2.5.1.1" evidence="4"/>
<dbReference type="Gene3D" id="1.10.600.10">
    <property type="entry name" value="Farnesyl Diphosphate Synthase"/>
    <property type="match status" value="1"/>
</dbReference>
<dbReference type="InterPro" id="IPR008949">
    <property type="entry name" value="Isoprenoid_synthase_dom_sf"/>
</dbReference>
<accession>A0ABU0F1B7</accession>
<dbReference type="SFLD" id="SFLDG01017">
    <property type="entry name" value="Polyprenyl_Transferase_Like"/>
    <property type="match status" value="1"/>
</dbReference>
<evidence type="ECO:0000256" key="1">
    <source>
        <dbReference type="ARBA" id="ARBA00022723"/>
    </source>
</evidence>
<dbReference type="EC" id="2.5.1.29" evidence="4"/>
<dbReference type="Pfam" id="PF00348">
    <property type="entry name" value="polyprenyl_synt"/>
    <property type="match status" value="1"/>
</dbReference>
<keyword evidence="5" id="KW-1185">Reference proteome</keyword>
<dbReference type="EMBL" id="JAUSUT010000001">
    <property type="protein sequence ID" value="MDQ0380842.1"/>
    <property type="molecule type" value="Genomic_DNA"/>
</dbReference>
<reference evidence="4 5" key="1">
    <citation type="submission" date="2023-07" db="EMBL/GenBank/DDBJ databases">
        <title>Sequencing the genomes of 1000 actinobacteria strains.</title>
        <authorList>
            <person name="Klenk H.-P."/>
        </authorList>
    </citation>
    <scope>NUCLEOTIDE SEQUENCE [LARGE SCALE GENOMIC DNA]</scope>
    <source>
        <strain evidence="4 5">DSM 45805</strain>
    </source>
</reference>
<dbReference type="CDD" id="cd00685">
    <property type="entry name" value="Trans_IPPS_HT"/>
    <property type="match status" value="1"/>
</dbReference>
<gene>
    <name evidence="4" type="ORF">FB470_004836</name>
</gene>
<dbReference type="GO" id="GO:0004161">
    <property type="term" value="F:dimethylallyltranstransferase activity"/>
    <property type="evidence" value="ECO:0007669"/>
    <property type="project" value="UniProtKB-EC"/>
</dbReference>
<dbReference type="PANTHER" id="PTHR12001:SF71">
    <property type="entry name" value="(2E,6E)-FARNESYL DIPHOSPHATE SYNTHASE"/>
    <property type="match status" value="1"/>
</dbReference>
<comment type="caution">
    <text evidence="4">The sequence shown here is derived from an EMBL/GenBank/DDBJ whole genome shotgun (WGS) entry which is preliminary data.</text>
</comment>
<dbReference type="SFLD" id="SFLDS00005">
    <property type="entry name" value="Isoprenoid_Synthase_Type_I"/>
    <property type="match status" value="1"/>
</dbReference>
<dbReference type="RefSeq" id="WP_306995078.1">
    <property type="nucleotide sequence ID" value="NZ_JAUSUT010000001.1"/>
</dbReference>
<keyword evidence="1" id="KW-0479">Metal-binding</keyword>
<dbReference type="GO" id="GO:0004311">
    <property type="term" value="F:geranylgeranyl diphosphate synthase activity"/>
    <property type="evidence" value="ECO:0007669"/>
    <property type="project" value="UniProtKB-EC"/>
</dbReference>
<dbReference type="InterPro" id="IPR000092">
    <property type="entry name" value="Polyprenyl_synt"/>
</dbReference>
<dbReference type="PROSITE" id="PS00723">
    <property type="entry name" value="POLYPRENYL_SYNTHASE_1"/>
    <property type="match status" value="1"/>
</dbReference>
<keyword evidence="2" id="KW-0460">Magnesium</keyword>
<sequence>MTAVLDSLQQGRQAVLPAMRAAVDRLDPASRAIAYYHLGWTDLDGNPTSGGGKAVRPALALLSAEAAGAPPATGLPGAVAVELVHNFSLLHDDLMDGDTERRHRPTVWAVRGAASAILTGDAMLALANEVLLDSEEPGAVAAARLLSEAVGELIRGQVLDVAFEQRDDVTLDECLDMAGGKTGALLSASAAIGAVLARAPQRTVAALAEFGADLGLAFQLVDDVLGIWGEPSVTGKPVHSDLRARKKSLPVTYAVTHGGAPGREVAAWLADGDVADEAAVRRAADLVDLAGGRAWALEEAHRRMVAGQRKLEDAEVPGRVREELLALARFIVTREA</sequence>
<evidence type="ECO:0000313" key="5">
    <source>
        <dbReference type="Proteomes" id="UP001229651"/>
    </source>
</evidence>
<evidence type="ECO:0000256" key="3">
    <source>
        <dbReference type="RuleBase" id="RU004466"/>
    </source>
</evidence>
<organism evidence="4 5">
    <name type="scientific">Amycolatopsis thermophila</name>
    <dbReference type="NCBI Taxonomy" id="206084"/>
    <lineage>
        <taxon>Bacteria</taxon>
        <taxon>Bacillati</taxon>
        <taxon>Actinomycetota</taxon>
        <taxon>Actinomycetes</taxon>
        <taxon>Pseudonocardiales</taxon>
        <taxon>Pseudonocardiaceae</taxon>
        <taxon>Amycolatopsis</taxon>
    </lineage>
</organism>
<name>A0ABU0F1B7_9PSEU</name>
<proteinExistence type="inferred from homology"/>
<dbReference type="PANTHER" id="PTHR12001">
    <property type="entry name" value="GERANYLGERANYL PYROPHOSPHATE SYNTHASE"/>
    <property type="match status" value="1"/>
</dbReference>
<dbReference type="EC" id="2.5.1.10" evidence="4"/>
<dbReference type="PROSITE" id="PS00444">
    <property type="entry name" value="POLYPRENYL_SYNTHASE_2"/>
    <property type="match status" value="1"/>
</dbReference>
<evidence type="ECO:0000256" key="2">
    <source>
        <dbReference type="ARBA" id="ARBA00022842"/>
    </source>
</evidence>
<keyword evidence="3 4" id="KW-0808">Transferase</keyword>